<dbReference type="GO" id="GO:0000329">
    <property type="term" value="C:fungal-type vacuole membrane"/>
    <property type="evidence" value="ECO:0007669"/>
    <property type="project" value="TreeGrafter"/>
</dbReference>
<gene>
    <name evidence="11" type="ORF">PYCCODRAFT_1437541</name>
</gene>
<dbReference type="InterPro" id="IPR004713">
    <property type="entry name" value="CaH_exchang"/>
</dbReference>
<dbReference type="Gene3D" id="1.20.1420.30">
    <property type="entry name" value="NCX, central ion-binding region"/>
    <property type="match status" value="1"/>
</dbReference>
<evidence type="ECO:0000259" key="10">
    <source>
        <dbReference type="Pfam" id="PF01699"/>
    </source>
</evidence>
<feature type="transmembrane region" description="Helical" evidence="9">
    <location>
        <begin position="383"/>
        <end position="403"/>
    </location>
</feature>
<feature type="transmembrane region" description="Helical" evidence="9">
    <location>
        <begin position="139"/>
        <end position="157"/>
    </location>
</feature>
<feature type="transmembrane region" description="Helical" evidence="9">
    <location>
        <begin position="43"/>
        <end position="63"/>
    </location>
</feature>
<protein>
    <recommendedName>
        <fullName evidence="10">Sodium/calcium exchanger membrane region domain-containing protein</fullName>
    </recommendedName>
</protein>
<dbReference type="GO" id="GO:0015369">
    <property type="term" value="F:calcium:proton antiporter activity"/>
    <property type="evidence" value="ECO:0007669"/>
    <property type="project" value="TreeGrafter"/>
</dbReference>
<dbReference type="STRING" id="1353009.A0A1Y2IGV9"/>
<dbReference type="GO" id="GO:0006874">
    <property type="term" value="P:intracellular calcium ion homeostasis"/>
    <property type="evidence" value="ECO:0007669"/>
    <property type="project" value="TreeGrafter"/>
</dbReference>
<organism evidence="11 12">
    <name type="scientific">Trametes coccinea (strain BRFM310)</name>
    <name type="common">Pycnoporus coccineus</name>
    <dbReference type="NCBI Taxonomy" id="1353009"/>
    <lineage>
        <taxon>Eukaryota</taxon>
        <taxon>Fungi</taxon>
        <taxon>Dikarya</taxon>
        <taxon>Basidiomycota</taxon>
        <taxon>Agaricomycotina</taxon>
        <taxon>Agaricomycetes</taxon>
        <taxon>Polyporales</taxon>
        <taxon>Polyporaceae</taxon>
        <taxon>Trametes</taxon>
    </lineage>
</organism>
<evidence type="ECO:0000256" key="7">
    <source>
        <dbReference type="ARBA" id="ARBA00023136"/>
    </source>
</evidence>
<dbReference type="Proteomes" id="UP000193067">
    <property type="component" value="Unassembled WGS sequence"/>
</dbReference>
<dbReference type="EMBL" id="KZ084119">
    <property type="protein sequence ID" value="OSD00416.1"/>
    <property type="molecule type" value="Genomic_DNA"/>
</dbReference>
<proteinExistence type="inferred from homology"/>
<evidence type="ECO:0000256" key="1">
    <source>
        <dbReference type="ARBA" id="ARBA00004127"/>
    </source>
</evidence>
<keyword evidence="4 9" id="KW-0812">Transmembrane</keyword>
<keyword evidence="3" id="KW-0813">Transport</keyword>
<dbReference type="Pfam" id="PF01699">
    <property type="entry name" value="Na_Ca_ex"/>
    <property type="match status" value="2"/>
</dbReference>
<feature type="domain" description="Sodium/calcium exchanger membrane region" evidence="10">
    <location>
        <begin position="77"/>
        <end position="240"/>
    </location>
</feature>
<dbReference type="InterPro" id="IPR004837">
    <property type="entry name" value="NaCa_Exmemb"/>
</dbReference>
<sequence length="487" mass="53408">MAQAANQADSTRDIESGTGSATPVAETGAGDANRKLSWTRRSVLVLQPWWLSALLVFIPFAWASHWLVDTWGHEVEFVLCFIAIIPLQNIFELCGEQLAEHTGKDLGEFICITFKNCVEATLALILLRNCHLRLLQSTIVGVVVLHLLLVQGMTFLIGGSQTRKQTLNDHHVSVNPSLLMVGVLSIVVPTAFFASLDRGHDTSPLDSPMFSPLVGDLLRDSVLKMSRAIAIMLFCVYVASRIYRHVPWPPTVEWFSSLAHPSSLRTCLLATERPPNKVAGTSADSEQTQETPVAESAKVPLAALAVFIVVSIAVMCVTAEFLVERIDPVRERSGIPAEWFGLVLLPLVSFLPEAALAIISFIPTRKHKSDVPDTMARGTPIDLSIQFTLWWMPLVILVGWWTGKPIHLLFDYFEVALLLGTCILVNYVTADGETNFAEGFTMFTFYAMLATATWFYPGQPQVAFLLSCPGSVAEAVASGVEDTLALL</sequence>
<dbReference type="PANTHER" id="PTHR31503:SF20">
    <property type="entry name" value="CA(2+)_H(+) EXCHANGER, PUTATIVE (EUROFUNG)-RELATED"/>
    <property type="match status" value="1"/>
</dbReference>
<evidence type="ECO:0000256" key="4">
    <source>
        <dbReference type="ARBA" id="ARBA00022692"/>
    </source>
</evidence>
<keyword evidence="5 9" id="KW-1133">Transmembrane helix</keyword>
<comment type="similarity">
    <text evidence="2">Belongs to the Ca(2+):cation antiporter (CaCA) (TC 2.A.19) family.</text>
</comment>
<evidence type="ECO:0000256" key="2">
    <source>
        <dbReference type="ARBA" id="ARBA00008170"/>
    </source>
</evidence>
<feature type="transmembrane region" description="Helical" evidence="9">
    <location>
        <begin position="343"/>
        <end position="362"/>
    </location>
</feature>
<feature type="transmembrane region" description="Helical" evidence="9">
    <location>
        <begin position="409"/>
        <end position="429"/>
    </location>
</feature>
<dbReference type="AlphaFoldDB" id="A0A1Y2IGV9"/>
<feature type="transmembrane region" description="Helical" evidence="9">
    <location>
        <begin position="301"/>
        <end position="323"/>
    </location>
</feature>
<comment type="subcellular location">
    <subcellularLocation>
        <location evidence="1">Endomembrane system</location>
        <topology evidence="1">Multi-pass membrane protein</topology>
    </subcellularLocation>
</comment>
<keyword evidence="6" id="KW-0406">Ion transport</keyword>
<reference evidence="11 12" key="1">
    <citation type="journal article" date="2015" name="Biotechnol. Biofuels">
        <title>Enhanced degradation of softwood versus hardwood by the white-rot fungus Pycnoporus coccineus.</title>
        <authorList>
            <person name="Couturier M."/>
            <person name="Navarro D."/>
            <person name="Chevret D."/>
            <person name="Henrissat B."/>
            <person name="Piumi F."/>
            <person name="Ruiz-Duenas F.J."/>
            <person name="Martinez A.T."/>
            <person name="Grigoriev I.V."/>
            <person name="Riley R."/>
            <person name="Lipzen A."/>
            <person name="Berrin J.G."/>
            <person name="Master E.R."/>
            <person name="Rosso M.N."/>
        </authorList>
    </citation>
    <scope>NUCLEOTIDE SEQUENCE [LARGE SCALE GENOMIC DNA]</scope>
    <source>
        <strain evidence="11 12">BRFM310</strain>
    </source>
</reference>
<keyword evidence="12" id="KW-1185">Reference proteome</keyword>
<name>A0A1Y2IGV9_TRAC3</name>
<dbReference type="GO" id="GO:0012505">
    <property type="term" value="C:endomembrane system"/>
    <property type="evidence" value="ECO:0007669"/>
    <property type="project" value="UniProtKB-SubCell"/>
</dbReference>
<feature type="domain" description="Sodium/calcium exchanger membrane region" evidence="10">
    <location>
        <begin position="305"/>
        <end position="453"/>
    </location>
</feature>
<evidence type="ECO:0000256" key="6">
    <source>
        <dbReference type="ARBA" id="ARBA00023065"/>
    </source>
</evidence>
<evidence type="ECO:0000256" key="9">
    <source>
        <dbReference type="SAM" id="Phobius"/>
    </source>
</evidence>
<dbReference type="PANTHER" id="PTHR31503">
    <property type="entry name" value="VACUOLAR CALCIUM ION TRANSPORTER"/>
    <property type="match status" value="1"/>
</dbReference>
<evidence type="ECO:0000256" key="8">
    <source>
        <dbReference type="SAM" id="MobiDB-lite"/>
    </source>
</evidence>
<feature type="transmembrane region" description="Helical" evidence="9">
    <location>
        <begin position="436"/>
        <end position="456"/>
    </location>
</feature>
<dbReference type="InterPro" id="IPR044880">
    <property type="entry name" value="NCX_ion-bd_dom_sf"/>
</dbReference>
<keyword evidence="7 9" id="KW-0472">Membrane</keyword>
<dbReference type="OrthoDB" id="1699231at2759"/>
<evidence type="ECO:0000313" key="12">
    <source>
        <dbReference type="Proteomes" id="UP000193067"/>
    </source>
</evidence>
<feature type="transmembrane region" description="Helical" evidence="9">
    <location>
        <begin position="178"/>
        <end position="196"/>
    </location>
</feature>
<evidence type="ECO:0000256" key="3">
    <source>
        <dbReference type="ARBA" id="ARBA00022448"/>
    </source>
</evidence>
<evidence type="ECO:0000313" key="11">
    <source>
        <dbReference type="EMBL" id="OSD00416.1"/>
    </source>
</evidence>
<accession>A0A1Y2IGV9</accession>
<evidence type="ECO:0000256" key="5">
    <source>
        <dbReference type="ARBA" id="ARBA00022989"/>
    </source>
</evidence>
<feature type="region of interest" description="Disordered" evidence="8">
    <location>
        <begin position="1"/>
        <end position="28"/>
    </location>
</feature>